<keyword evidence="11" id="KW-1185">Reference proteome</keyword>
<dbReference type="InterPro" id="IPR013783">
    <property type="entry name" value="Ig-like_fold"/>
</dbReference>
<dbReference type="GeneID" id="102822296"/>
<keyword evidence="2 9" id="KW-0812">Transmembrane</keyword>
<keyword evidence="3" id="KW-0732">Signal</keyword>
<dbReference type="PANTHER" id="PTHR23037">
    <property type="entry name" value="CYTOKINE RECEPTOR"/>
    <property type="match status" value="1"/>
</dbReference>
<comment type="subcellular location">
    <subcellularLocation>
        <location evidence="1">Membrane</location>
        <topology evidence="1">Single-pass type I membrane protein</topology>
    </subcellularLocation>
</comment>
<dbReference type="InterPro" id="IPR036116">
    <property type="entry name" value="FN3_sf"/>
</dbReference>
<gene>
    <name evidence="12" type="primary">IL12RB1</name>
</gene>
<organism evidence="11 12">
    <name type="scientific">Chrysochloris asiatica</name>
    <name type="common">Cape golden mole</name>
    <dbReference type="NCBI Taxonomy" id="185453"/>
    <lineage>
        <taxon>Eukaryota</taxon>
        <taxon>Metazoa</taxon>
        <taxon>Chordata</taxon>
        <taxon>Craniata</taxon>
        <taxon>Vertebrata</taxon>
        <taxon>Euteleostomi</taxon>
        <taxon>Mammalia</taxon>
        <taxon>Eutheria</taxon>
        <taxon>Afrotheria</taxon>
        <taxon>Chrysochloridae</taxon>
        <taxon>Chrysochlorinae</taxon>
        <taxon>Chrysochloris</taxon>
    </lineage>
</organism>
<feature type="transmembrane region" description="Helical" evidence="9">
    <location>
        <begin position="535"/>
        <end position="557"/>
    </location>
</feature>
<dbReference type="SMART" id="SM00060">
    <property type="entry name" value="FN3"/>
    <property type="match status" value="2"/>
</dbReference>
<dbReference type="CTD" id="3594"/>
<accession>A0A9B0X2Y3</accession>
<evidence type="ECO:0000259" key="10">
    <source>
        <dbReference type="PROSITE" id="PS50853"/>
    </source>
</evidence>
<proteinExistence type="predicted"/>
<dbReference type="OrthoDB" id="8945484at2759"/>
<evidence type="ECO:0000256" key="4">
    <source>
        <dbReference type="ARBA" id="ARBA00022989"/>
    </source>
</evidence>
<evidence type="ECO:0000256" key="1">
    <source>
        <dbReference type="ARBA" id="ARBA00004479"/>
    </source>
</evidence>
<evidence type="ECO:0000256" key="7">
    <source>
        <dbReference type="ARBA" id="ARBA00023170"/>
    </source>
</evidence>
<dbReference type="PROSITE" id="PS50853">
    <property type="entry name" value="FN3"/>
    <property type="match status" value="1"/>
</dbReference>
<keyword evidence="6" id="KW-1015">Disulfide bond</keyword>
<keyword evidence="5 9" id="KW-0472">Membrane</keyword>
<dbReference type="CDD" id="cd00063">
    <property type="entry name" value="FN3"/>
    <property type="match status" value="1"/>
</dbReference>
<feature type="domain" description="Fibronectin type-III" evidence="10">
    <location>
        <begin position="437"/>
        <end position="531"/>
    </location>
</feature>
<evidence type="ECO:0000256" key="2">
    <source>
        <dbReference type="ARBA" id="ARBA00022692"/>
    </source>
</evidence>
<keyword evidence="4 9" id="KW-1133">Transmembrane helix</keyword>
<dbReference type="PANTHER" id="PTHR23037:SF28">
    <property type="entry name" value="ERYTHROPOIETIN RECEPTOR"/>
    <property type="match status" value="1"/>
</dbReference>
<evidence type="ECO:0000256" key="3">
    <source>
        <dbReference type="ARBA" id="ARBA00022729"/>
    </source>
</evidence>
<name>A0A9B0X2Y3_CHRAS</name>
<evidence type="ECO:0000256" key="5">
    <source>
        <dbReference type="ARBA" id="ARBA00023136"/>
    </source>
</evidence>
<evidence type="ECO:0000256" key="8">
    <source>
        <dbReference type="ARBA" id="ARBA00023180"/>
    </source>
</evidence>
<sequence length="673" mass="74665">MGGYAAGACEANRCCFQDLPYVDTDSVSASGPRNLSCYRIFSTGGYECTWQYEGPLTGVSHFLRCCLSPRHCCYFEMGSATTLQFSDQDGVLVLSVVTLWVESRVENRTEKSPKISLQLYSSVKYDPPPSDIRVSRAAGKLLMEWKTPVHQDGAEVQFQHRTSGRPWKLGHCEPQDDAGLESCLCPLEQDTVQEFQLRRRRRLRSEAPAGPWSEWSSPVCVPAAVPPQPKMNCSVKLLGPDGRRRLTLKEQTPPEFELPEGCRNAPSMEVTYLIYLHMLSCPCQAKATKILPLKRKLILSGAAYNVTVISQNLFGPGLNQTCLIAADNHTESVALNISVGAQETTMHWAGKAQSTYCIEWQLYDQDKSWATCNLVDPQALDAAGMVTHSWSRAPGTAEQEGCYRITIFASEHPKKLAFWSMVLSTYHFWGNASGAGIPEHVSVKKYGKNSVSVHWTKSLLSSCPGILKGHVVSCRNEDNSQETEHTVNASETQITLRDLQPGVTYTVRVRADTVSTRGAWSKPQWFHIEVQVSDFFIFLVSLGSFMGILILGIFGYLSLKRAVRCLCPPLPTPYASTAVEFSGSQGKQVWQWTKPESFSEEAPTQEALVVETFWDKSEGNELDTTWSLEELAPEAQAEAPGSNRQGGLAEEQPLLVKDLMQSLRLGDTQHVEA</sequence>
<evidence type="ECO:0000256" key="6">
    <source>
        <dbReference type="ARBA" id="ARBA00023157"/>
    </source>
</evidence>
<evidence type="ECO:0000256" key="9">
    <source>
        <dbReference type="SAM" id="Phobius"/>
    </source>
</evidence>
<keyword evidence="7 12" id="KW-0675">Receptor</keyword>
<dbReference type="InterPro" id="IPR003961">
    <property type="entry name" value="FN3_dom"/>
</dbReference>
<keyword evidence="8" id="KW-0325">Glycoprotein</keyword>
<dbReference type="Pfam" id="PF00041">
    <property type="entry name" value="fn3"/>
    <property type="match status" value="1"/>
</dbReference>
<dbReference type="GO" id="GO:0009897">
    <property type="term" value="C:external side of plasma membrane"/>
    <property type="evidence" value="ECO:0007669"/>
    <property type="project" value="TreeGrafter"/>
</dbReference>
<protein>
    <submittedName>
        <fullName evidence="12">Interleukin-12 receptor subunit beta-1</fullName>
    </submittedName>
</protein>
<evidence type="ECO:0000313" key="11">
    <source>
        <dbReference type="Proteomes" id="UP000504623"/>
    </source>
</evidence>
<dbReference type="SUPFAM" id="SSF49265">
    <property type="entry name" value="Fibronectin type III"/>
    <property type="match status" value="2"/>
</dbReference>
<dbReference type="AlphaFoldDB" id="A0A9B0X2Y3"/>
<evidence type="ECO:0000313" key="12">
    <source>
        <dbReference type="RefSeq" id="XP_006876390.1"/>
    </source>
</evidence>
<dbReference type="RefSeq" id="XP_006876390.1">
    <property type="nucleotide sequence ID" value="XM_006876328.1"/>
</dbReference>
<dbReference type="Gene3D" id="2.60.40.10">
    <property type="entry name" value="Immunoglobulins"/>
    <property type="match status" value="2"/>
</dbReference>
<dbReference type="Proteomes" id="UP000504623">
    <property type="component" value="Unplaced"/>
</dbReference>
<reference evidence="12" key="1">
    <citation type="submission" date="2025-08" db="UniProtKB">
        <authorList>
            <consortium name="RefSeq"/>
        </authorList>
    </citation>
    <scope>IDENTIFICATION</scope>
    <source>
        <tissue evidence="12">Spleen</tissue>
    </source>
</reference>
<dbReference type="GO" id="GO:0004896">
    <property type="term" value="F:cytokine receptor activity"/>
    <property type="evidence" value="ECO:0007669"/>
    <property type="project" value="TreeGrafter"/>
</dbReference>